<evidence type="ECO:0000313" key="5">
    <source>
        <dbReference type="EMBL" id="KNC54133.1"/>
    </source>
</evidence>
<evidence type="ECO:0000256" key="2">
    <source>
        <dbReference type="ARBA" id="ARBA00022737"/>
    </source>
</evidence>
<evidence type="ECO:0000313" key="6">
    <source>
        <dbReference type="Proteomes" id="UP000054408"/>
    </source>
</evidence>
<dbReference type="InterPro" id="IPR003591">
    <property type="entry name" value="Leu-rich_rpt_typical-subtyp"/>
</dbReference>
<dbReference type="SMART" id="SM00369">
    <property type="entry name" value="LRR_TYP"/>
    <property type="match status" value="3"/>
</dbReference>
<feature type="compositionally biased region" description="Low complexity" evidence="4">
    <location>
        <begin position="420"/>
        <end position="434"/>
    </location>
</feature>
<dbReference type="PANTHER" id="PTHR15454:SF56">
    <property type="entry name" value="PROTEIN PHOSPHATASE 1 REGULATORY SUBUNIT 7-RELATED"/>
    <property type="match status" value="1"/>
</dbReference>
<evidence type="ECO:0000256" key="3">
    <source>
        <dbReference type="SAM" id="Coils"/>
    </source>
</evidence>
<dbReference type="InterPro" id="IPR032675">
    <property type="entry name" value="LRR_dom_sf"/>
</dbReference>
<feature type="region of interest" description="Disordered" evidence="4">
    <location>
        <begin position="60"/>
        <end position="83"/>
    </location>
</feature>
<gene>
    <name evidence="5" type="ORF">AMSG_09911</name>
</gene>
<feature type="compositionally biased region" description="Basic residues" evidence="4">
    <location>
        <begin position="1224"/>
        <end position="1235"/>
    </location>
</feature>
<feature type="region of interest" description="Disordered" evidence="4">
    <location>
        <begin position="1222"/>
        <end position="1258"/>
    </location>
</feature>
<dbReference type="OrthoDB" id="694479at2759"/>
<feature type="region of interest" description="Disordered" evidence="4">
    <location>
        <begin position="420"/>
        <end position="443"/>
    </location>
</feature>
<dbReference type="GO" id="GO:0005737">
    <property type="term" value="C:cytoplasm"/>
    <property type="evidence" value="ECO:0007669"/>
    <property type="project" value="TreeGrafter"/>
</dbReference>
<evidence type="ECO:0000256" key="1">
    <source>
        <dbReference type="ARBA" id="ARBA00022614"/>
    </source>
</evidence>
<dbReference type="PANTHER" id="PTHR15454">
    <property type="entry name" value="NISCHARIN RELATED"/>
    <property type="match status" value="1"/>
</dbReference>
<feature type="compositionally biased region" description="Low complexity" evidence="4">
    <location>
        <begin position="60"/>
        <end position="71"/>
    </location>
</feature>
<evidence type="ECO:0000256" key="4">
    <source>
        <dbReference type="SAM" id="MobiDB-lite"/>
    </source>
</evidence>
<dbReference type="RefSeq" id="XP_013753955.1">
    <property type="nucleotide sequence ID" value="XM_013898501.1"/>
</dbReference>
<dbReference type="PROSITE" id="PS50096">
    <property type="entry name" value="IQ"/>
    <property type="match status" value="1"/>
</dbReference>
<organism evidence="5 6">
    <name type="scientific">Thecamonas trahens ATCC 50062</name>
    <dbReference type="NCBI Taxonomy" id="461836"/>
    <lineage>
        <taxon>Eukaryota</taxon>
        <taxon>Apusozoa</taxon>
        <taxon>Apusomonadida</taxon>
        <taxon>Apusomonadidae</taxon>
        <taxon>Thecamonas</taxon>
    </lineage>
</organism>
<dbReference type="Pfam" id="PF00612">
    <property type="entry name" value="IQ"/>
    <property type="match status" value="2"/>
</dbReference>
<proteinExistence type="predicted"/>
<dbReference type="eggNOG" id="KOG0619">
    <property type="taxonomic scope" value="Eukaryota"/>
</dbReference>
<accession>A0A0L0DRT1</accession>
<name>A0A0L0DRT1_THETB</name>
<dbReference type="SMART" id="SM00364">
    <property type="entry name" value="LRR_BAC"/>
    <property type="match status" value="6"/>
</dbReference>
<dbReference type="SUPFAM" id="SSF52058">
    <property type="entry name" value="L domain-like"/>
    <property type="match status" value="1"/>
</dbReference>
<dbReference type="Proteomes" id="UP000054408">
    <property type="component" value="Unassembled WGS sequence"/>
</dbReference>
<dbReference type="GeneID" id="25568266"/>
<keyword evidence="3" id="KW-0175">Coiled coil</keyword>
<dbReference type="EMBL" id="GL349486">
    <property type="protein sequence ID" value="KNC54133.1"/>
    <property type="molecule type" value="Genomic_DNA"/>
</dbReference>
<reference evidence="5 6" key="1">
    <citation type="submission" date="2010-05" db="EMBL/GenBank/DDBJ databases">
        <title>The Genome Sequence of Thecamonas trahens ATCC 50062.</title>
        <authorList>
            <consortium name="The Broad Institute Genome Sequencing Platform"/>
            <person name="Russ C."/>
            <person name="Cuomo C."/>
            <person name="Shea T."/>
            <person name="Young S.K."/>
            <person name="Zeng Q."/>
            <person name="Koehrsen M."/>
            <person name="Haas B."/>
            <person name="Borodovsky M."/>
            <person name="Guigo R."/>
            <person name="Alvarado L."/>
            <person name="Berlin A."/>
            <person name="Bochicchio J."/>
            <person name="Borenstein D."/>
            <person name="Chapman S."/>
            <person name="Chen Z."/>
            <person name="Freedman E."/>
            <person name="Gellesch M."/>
            <person name="Goldberg J."/>
            <person name="Griggs A."/>
            <person name="Gujja S."/>
            <person name="Heilman E."/>
            <person name="Heiman D."/>
            <person name="Hepburn T."/>
            <person name="Howarth C."/>
            <person name="Jen D."/>
            <person name="Larson L."/>
            <person name="Mehta T."/>
            <person name="Park D."/>
            <person name="Pearson M."/>
            <person name="Roberts A."/>
            <person name="Saif S."/>
            <person name="Shenoy N."/>
            <person name="Sisk P."/>
            <person name="Stolte C."/>
            <person name="Sykes S."/>
            <person name="Thomson T."/>
            <person name="Walk T."/>
            <person name="White J."/>
            <person name="Yandava C."/>
            <person name="Burger G."/>
            <person name="Gray M.W."/>
            <person name="Holland P.W.H."/>
            <person name="King N."/>
            <person name="Lang F.B.F."/>
            <person name="Roger A.J."/>
            <person name="Ruiz-Trillo I."/>
            <person name="Lander E."/>
            <person name="Nusbaum C."/>
        </authorList>
    </citation>
    <scope>NUCLEOTIDE SEQUENCE [LARGE SCALE GENOMIC DNA]</scope>
    <source>
        <strain evidence="5 6">ATCC 50062</strain>
    </source>
</reference>
<feature type="compositionally biased region" description="Low complexity" evidence="4">
    <location>
        <begin position="1100"/>
        <end position="1134"/>
    </location>
</feature>
<keyword evidence="6" id="KW-1185">Reference proteome</keyword>
<dbReference type="InterPro" id="IPR000048">
    <property type="entry name" value="IQ_motif_EF-hand-BS"/>
</dbReference>
<feature type="region of interest" description="Disordered" evidence="4">
    <location>
        <begin position="1"/>
        <end position="41"/>
    </location>
</feature>
<keyword evidence="1" id="KW-0433">Leucine-rich repeat</keyword>
<feature type="region of interest" description="Disordered" evidence="4">
    <location>
        <begin position="1064"/>
        <end position="1146"/>
    </location>
</feature>
<dbReference type="STRING" id="461836.A0A0L0DRT1"/>
<protein>
    <submittedName>
        <fullName evidence="5">Small GTP-binding protein domain protein</fullName>
    </submittedName>
</protein>
<dbReference type="Gene3D" id="3.80.10.10">
    <property type="entry name" value="Ribonuclease Inhibitor"/>
    <property type="match status" value="1"/>
</dbReference>
<dbReference type="SMART" id="SM00015">
    <property type="entry name" value="IQ"/>
    <property type="match status" value="3"/>
</dbReference>
<feature type="compositionally biased region" description="Polar residues" evidence="4">
    <location>
        <begin position="1241"/>
        <end position="1254"/>
    </location>
</feature>
<feature type="compositionally biased region" description="Low complexity" evidence="4">
    <location>
        <begin position="1064"/>
        <end position="1081"/>
    </location>
</feature>
<feature type="coiled-coil region" evidence="3">
    <location>
        <begin position="211"/>
        <end position="357"/>
    </location>
</feature>
<keyword evidence="2" id="KW-0677">Repeat</keyword>
<sequence>MTDGWSLPATPSHAYLLSDTDSDSELYPHLAAPSSPPSLDHHLADELEAEIAAAAAALTAAPLAPSQSASEDPATSDTTAGGRLAAESGLLSIAQLEAVLARTGEEADADHSLARSQHDALDQELDAMYEARVDAQAAAAEVESYRLQTALEDAAYFRDVMDFAAGNSIGRQEEQQGDGADVEAGAATPEVAAAEAEAAAVAAKAAEAAALAELEVRLAAEREAAEAEARKRQAAIEAQLQESRRAQALARKQLEEEQAAEAAARARELEMLARAEEEERAREADRDTRRQAAEARLRAAELAAQAEAEAERMAAEEARLVAEREAARLAAEREAARLAAEREAARLAAERKAARLAAEQRAALRQAQQTLAADITRGRWSEYVDPVLLACRRETDPTCPAAEATAPLEALAAAERLAPLRPSPPAAAGSSAGEDQVDEDDSSPLAPFHLAMNYAPNTPMTEVKVVSVQVEGITTLADALADVPAIVSLNLNTNALTRVGDLSANRELAIVKVADNKVAALDGLAPLRKLRWLDVSVNALTRLGPSVRRLESLVRLEANNNSLFSLADVPASPNLVELAAYRNRLSSLDALPRLPSLTALDVGRNELATLPGNILARAPHLIKLVAYENALRELPEVAATPLLSSLWVNGNALSGTPCVDGREVPLLRELYLGENAQVTSLRMPHMLPFLHSLHLPFTSLELLDDLERMLRATPLLSSLRIHDTPLARSAAAGAVPLVCSALLPCLSELDMNPFERVASVALAAIAATDGGAARHRRVLRERGARLAATLRTSRPACWRTGQQCAPRASEPATQWWLLHATKAARVEALASAGARRVRLAPFGPQAAGLPEAERVLLGDEARLEVLGEQASLAQALAQLTRLTLTTAVPAGYVDAVRERAETKAVITLQRWWRRSLDKRAAAASHAASVIAAAWRGYAVRTKSTAPGPTAWRARSRTREAAATKVQAVWRGARMRLRLARAREAARAGLWDDDDLDEFDDELDTEWLTQGAPSSGLSLDSLPAVQLDAATVASIAQAWSTPPAPAPATGGRSEASSSVVLISSASAETGDGGSCESSGDDGYVPVYRAPGSRERIVGGVAPQAASPTTARPSSAATNTSFESTLTTTSSSTASPEEPRRSSRGAVPAKVQDMAAEWGITNPATIAAMARKQSRMKRLMNAKQRRRKMADPSVRMEAFRKRNALPSREKPYKPVTPVYAKARVVAARKHRRPKRPRPGYMQPSPQAQRRQASAVATSDEEDEYIEAVAIGMRPTTPLELRSVSSAGSEGYVLPQL</sequence>